<dbReference type="Proteomes" id="UP000196074">
    <property type="component" value="Unassembled WGS sequence"/>
</dbReference>
<dbReference type="GO" id="GO:0043957">
    <property type="term" value="F:acryloyl-CoA reductase (NADPH) activity"/>
    <property type="evidence" value="ECO:0007669"/>
    <property type="project" value="TreeGrafter"/>
</dbReference>
<gene>
    <name evidence="3" type="ORF">B5E88_06270</name>
</gene>
<name>A0A1Y4QYH2_9ENTE</name>
<dbReference type="PANTHER" id="PTHR43677:SF1">
    <property type="entry name" value="ACRYLYL-COA REDUCTASE ACUI-RELATED"/>
    <property type="match status" value="1"/>
</dbReference>
<sequence>MNPNYSFLQVKQVNGQVVSSIEQASLRDLNEGEVAVKVAYSDINYKDALALKTNGGVIRQYPMTPGIDLAGTVLASKDSQWQVGQKVLQTGYSLGVSAPGGFSQIQIVKGDELVTLPDNLDLKQAMQFGTAGFTAALAVLAIKEQVTDLNAPIVITGASGGVGSIAVGLLARLGFKNLIALSRKEAPWLLNLGATTIENPNLWLPEKIKPLAKQKIASVIDTVGGDLLSALIPQVQYAGALALCGNAGGIKLQTTVLPFILRGIKIIGIDSVNVQMPQRLQVWAFLSSHRQLLDKLPINEITLEQIPEVAQQLLAGQHQGRTIIRIGEA</sequence>
<comment type="caution">
    <text evidence="3">The sequence shown here is derived from an EMBL/GenBank/DDBJ whole genome shotgun (WGS) entry which is preliminary data.</text>
</comment>
<dbReference type="SUPFAM" id="SSF50129">
    <property type="entry name" value="GroES-like"/>
    <property type="match status" value="1"/>
</dbReference>
<reference evidence="4" key="1">
    <citation type="submission" date="2017-04" db="EMBL/GenBank/DDBJ databases">
        <title>Function of individual gut microbiota members based on whole genome sequencing of pure cultures obtained from chicken caecum.</title>
        <authorList>
            <person name="Medvecky M."/>
            <person name="Cejkova D."/>
            <person name="Polansky O."/>
            <person name="Karasova D."/>
            <person name="Kubasova T."/>
            <person name="Cizek A."/>
            <person name="Rychlik I."/>
        </authorList>
    </citation>
    <scope>NUCLEOTIDE SEQUENCE [LARGE SCALE GENOMIC DNA]</scope>
    <source>
        <strain evidence="4">An144</strain>
    </source>
</reference>
<evidence type="ECO:0000259" key="1">
    <source>
        <dbReference type="Pfam" id="PF00107"/>
    </source>
</evidence>
<proteinExistence type="predicted"/>
<evidence type="ECO:0000313" key="4">
    <source>
        <dbReference type="Proteomes" id="UP000196074"/>
    </source>
</evidence>
<dbReference type="Pfam" id="PF00107">
    <property type="entry name" value="ADH_zinc_N"/>
    <property type="match status" value="1"/>
</dbReference>
<dbReference type="Gene3D" id="3.40.50.720">
    <property type="entry name" value="NAD(P)-binding Rossmann-like Domain"/>
    <property type="match status" value="1"/>
</dbReference>
<dbReference type="EMBL" id="NFLC01000010">
    <property type="protein sequence ID" value="OUQ10354.1"/>
    <property type="molecule type" value="Genomic_DNA"/>
</dbReference>
<dbReference type="InterPro" id="IPR011032">
    <property type="entry name" value="GroES-like_sf"/>
</dbReference>
<feature type="domain" description="Alcohol dehydrogenase-like C-terminal" evidence="1">
    <location>
        <begin position="161"/>
        <end position="273"/>
    </location>
</feature>
<accession>A0A1Y4QYH2</accession>
<organism evidence="3 4">
    <name type="scientific">Enterococcus cecorum</name>
    <dbReference type="NCBI Taxonomy" id="44008"/>
    <lineage>
        <taxon>Bacteria</taxon>
        <taxon>Bacillati</taxon>
        <taxon>Bacillota</taxon>
        <taxon>Bacilli</taxon>
        <taxon>Lactobacillales</taxon>
        <taxon>Enterococcaceae</taxon>
        <taxon>Enterococcus</taxon>
    </lineage>
</organism>
<dbReference type="NCBIfam" id="TIGR02823">
    <property type="entry name" value="oxido_YhdH"/>
    <property type="match status" value="1"/>
</dbReference>
<dbReference type="InterPro" id="IPR051397">
    <property type="entry name" value="Zn-ADH-like_protein"/>
</dbReference>
<dbReference type="PANTHER" id="PTHR43677">
    <property type="entry name" value="SHORT-CHAIN DEHYDROGENASE/REDUCTASE"/>
    <property type="match status" value="1"/>
</dbReference>
<dbReference type="AlphaFoldDB" id="A0A1Y4QYH2"/>
<evidence type="ECO:0000313" key="3">
    <source>
        <dbReference type="EMBL" id="OUQ10354.1"/>
    </source>
</evidence>
<protein>
    <submittedName>
        <fullName evidence="3">NADPH:quinone reductase</fullName>
    </submittedName>
</protein>
<dbReference type="SUPFAM" id="SSF51735">
    <property type="entry name" value="NAD(P)-binding Rossmann-fold domains"/>
    <property type="match status" value="1"/>
</dbReference>
<dbReference type="Gene3D" id="3.90.180.10">
    <property type="entry name" value="Medium-chain alcohol dehydrogenases, catalytic domain"/>
    <property type="match status" value="1"/>
</dbReference>
<dbReference type="InterPro" id="IPR014188">
    <property type="entry name" value="Acrylyl-CoA_reductase_AcuI"/>
</dbReference>
<dbReference type="InterPro" id="IPR036291">
    <property type="entry name" value="NAD(P)-bd_dom_sf"/>
</dbReference>
<evidence type="ECO:0000259" key="2">
    <source>
        <dbReference type="Pfam" id="PF08240"/>
    </source>
</evidence>
<dbReference type="InterPro" id="IPR013149">
    <property type="entry name" value="ADH-like_C"/>
</dbReference>
<feature type="domain" description="Alcohol dehydrogenase-like N-terminal" evidence="2">
    <location>
        <begin position="31"/>
        <end position="118"/>
    </location>
</feature>
<dbReference type="RefSeq" id="WP_087214565.1">
    <property type="nucleotide sequence ID" value="NZ_NFLC01000010.1"/>
</dbReference>
<dbReference type="CDD" id="cd05280">
    <property type="entry name" value="MDR_yhdh_yhfp"/>
    <property type="match status" value="1"/>
</dbReference>
<dbReference type="Pfam" id="PF08240">
    <property type="entry name" value="ADH_N"/>
    <property type="match status" value="1"/>
</dbReference>
<dbReference type="InterPro" id="IPR013154">
    <property type="entry name" value="ADH-like_N"/>
</dbReference>